<evidence type="ECO:0000256" key="1">
    <source>
        <dbReference type="ARBA" id="ARBA00001933"/>
    </source>
</evidence>
<evidence type="ECO:0000256" key="2">
    <source>
        <dbReference type="ARBA" id="ARBA00006490"/>
    </source>
</evidence>
<evidence type="ECO:0000313" key="10">
    <source>
        <dbReference type="Proteomes" id="UP000239430"/>
    </source>
</evidence>
<dbReference type="InterPro" id="IPR016454">
    <property type="entry name" value="Cysteine_dSase"/>
</dbReference>
<comment type="similarity">
    <text evidence="2">Belongs to the class-V pyridoxal-phosphate-dependent aminotransferase family. NifS/IscS subfamily.</text>
</comment>
<dbReference type="Proteomes" id="UP000239430">
    <property type="component" value="Unassembled WGS sequence"/>
</dbReference>
<gene>
    <name evidence="9" type="primary">iscS_3</name>
    <name evidence="9" type="ORF">MOST_12230</name>
</gene>
<dbReference type="AlphaFoldDB" id="A0A9X7J525"/>
<sequence>MQPAIYLDNSATTAVLPDIAAVMHKMLVENYGNPSSLHGLGIAAEKALSHARRQVAGLIGARPSEIYFTSGGTEANNWAVWGLSRARRRQGNHIITTAVEHPSLLAACRRLEAEGYEVTYLPVDPRGIIRPADLEAALRDDTILVSVMSVNNETGALQPVEEVARLVQSKSRAALHVDHIQGYGKIPLNCQELGIDLMSLSAHKIHGPKGTGALYIKEGLRLEPLLVGGDQEAGRRAGTENTAGIAAFGLAAGLAAAAMEERVARMREMKIELAMRLLEAIPGTQINGPPPEEGAPHILNVSFPGVRAEVLVHMLEQRGIYVSTGSACHSRKQEASHVLKALHLDRWRLEGAIRISLGALNTPVEVTPTVEAIKECVTELWAL</sequence>
<keyword evidence="4" id="KW-0663">Pyridoxal phosphate</keyword>
<evidence type="ECO:0000256" key="4">
    <source>
        <dbReference type="ARBA" id="ARBA00022898"/>
    </source>
</evidence>
<comment type="caution">
    <text evidence="9">The sequence shown here is derived from an EMBL/GenBank/DDBJ whole genome shotgun (WGS) entry which is preliminary data.</text>
</comment>
<keyword evidence="10" id="KW-1185">Reference proteome</keyword>
<evidence type="ECO:0000313" key="9">
    <source>
        <dbReference type="EMBL" id="PRR73738.1"/>
    </source>
</evidence>
<feature type="domain" description="Aminotransferase class V" evidence="8">
    <location>
        <begin position="5"/>
        <end position="366"/>
    </location>
</feature>
<dbReference type="InterPro" id="IPR015422">
    <property type="entry name" value="PyrdxlP-dep_Trfase_small"/>
</dbReference>
<dbReference type="Gene3D" id="3.90.1150.10">
    <property type="entry name" value="Aspartate Aminotransferase, domain 1"/>
    <property type="match status" value="1"/>
</dbReference>
<accession>A0A9X7J525</accession>
<dbReference type="Pfam" id="PF00266">
    <property type="entry name" value="Aminotran_5"/>
    <property type="match status" value="1"/>
</dbReference>
<dbReference type="FunFam" id="3.40.640.10:FF:000084">
    <property type="entry name" value="IscS-like cysteine desulfurase"/>
    <property type="match status" value="1"/>
</dbReference>
<dbReference type="InterPro" id="IPR015424">
    <property type="entry name" value="PyrdxlP-dep_Trfase"/>
</dbReference>
<keyword evidence="6" id="KW-0411">Iron-sulfur</keyword>
<dbReference type="GO" id="GO:0031071">
    <property type="term" value="F:cysteine desulfurase activity"/>
    <property type="evidence" value="ECO:0007669"/>
    <property type="project" value="UniProtKB-EC"/>
</dbReference>
<proteinExistence type="inferred from homology"/>
<dbReference type="InterPro" id="IPR000192">
    <property type="entry name" value="Aminotrans_V_dom"/>
</dbReference>
<dbReference type="Gene3D" id="3.40.640.10">
    <property type="entry name" value="Type I PLP-dependent aspartate aminotransferase-like (Major domain)"/>
    <property type="match status" value="1"/>
</dbReference>
<dbReference type="PANTHER" id="PTHR11601:SF50">
    <property type="entry name" value="CYSTEINE DESULFURASE ISCS 2-RELATED"/>
    <property type="match status" value="1"/>
</dbReference>
<dbReference type="GO" id="GO:0046872">
    <property type="term" value="F:metal ion binding"/>
    <property type="evidence" value="ECO:0007669"/>
    <property type="project" value="UniProtKB-KW"/>
</dbReference>
<dbReference type="Gene3D" id="1.10.260.50">
    <property type="match status" value="1"/>
</dbReference>
<dbReference type="PANTHER" id="PTHR11601">
    <property type="entry name" value="CYSTEINE DESULFURYLASE FAMILY MEMBER"/>
    <property type="match status" value="1"/>
</dbReference>
<evidence type="ECO:0000256" key="5">
    <source>
        <dbReference type="ARBA" id="ARBA00023004"/>
    </source>
</evidence>
<dbReference type="InterPro" id="IPR020578">
    <property type="entry name" value="Aminotrans_V_PyrdxlP_BS"/>
</dbReference>
<dbReference type="EMBL" id="PVXL01000037">
    <property type="protein sequence ID" value="PRR73738.1"/>
    <property type="molecule type" value="Genomic_DNA"/>
</dbReference>
<reference evidence="9 10" key="1">
    <citation type="submission" date="2018-03" db="EMBL/GenBank/DDBJ databases">
        <title>Genome sequence of Moorella stamsii DSM 26217.</title>
        <authorList>
            <person name="Poehlein A."/>
            <person name="Daniel R."/>
        </authorList>
    </citation>
    <scope>NUCLEOTIDE SEQUENCE [LARGE SCALE GENOMIC DNA]</scope>
    <source>
        <strain evidence="10">DSM 26217</strain>
    </source>
</reference>
<keyword evidence="9" id="KW-0808">Transferase</keyword>
<evidence type="ECO:0000256" key="7">
    <source>
        <dbReference type="RuleBase" id="RU004504"/>
    </source>
</evidence>
<dbReference type="PIRSF" id="PIRSF005572">
    <property type="entry name" value="NifS"/>
    <property type="match status" value="1"/>
</dbReference>
<keyword evidence="5" id="KW-0408">Iron</keyword>
<evidence type="ECO:0000256" key="3">
    <source>
        <dbReference type="ARBA" id="ARBA00022723"/>
    </source>
</evidence>
<dbReference type="EC" id="2.8.1.7" evidence="9"/>
<dbReference type="InterPro" id="IPR015421">
    <property type="entry name" value="PyrdxlP-dep_Trfase_major"/>
</dbReference>
<dbReference type="SUPFAM" id="SSF53383">
    <property type="entry name" value="PLP-dependent transferases"/>
    <property type="match status" value="1"/>
</dbReference>
<keyword evidence="3" id="KW-0479">Metal-binding</keyword>
<organism evidence="9 10">
    <name type="scientific">Neomoorella stamsii</name>
    <dbReference type="NCBI Taxonomy" id="1266720"/>
    <lineage>
        <taxon>Bacteria</taxon>
        <taxon>Bacillati</taxon>
        <taxon>Bacillota</taxon>
        <taxon>Clostridia</taxon>
        <taxon>Neomoorellales</taxon>
        <taxon>Neomoorellaceae</taxon>
        <taxon>Neomoorella</taxon>
    </lineage>
</organism>
<dbReference type="GO" id="GO:0051536">
    <property type="term" value="F:iron-sulfur cluster binding"/>
    <property type="evidence" value="ECO:0007669"/>
    <property type="project" value="UniProtKB-KW"/>
</dbReference>
<dbReference type="RefSeq" id="WP_054935603.1">
    <property type="nucleotide sequence ID" value="NZ_PVXL01000037.1"/>
</dbReference>
<evidence type="ECO:0000259" key="8">
    <source>
        <dbReference type="Pfam" id="PF00266"/>
    </source>
</evidence>
<name>A0A9X7J525_9FIRM</name>
<protein>
    <submittedName>
        <fullName evidence="9">Cysteine desulfurase</fullName>
        <ecNumber evidence="9">2.8.1.7</ecNumber>
    </submittedName>
</protein>
<comment type="cofactor">
    <cofactor evidence="1 7">
        <name>pyridoxal 5'-phosphate</name>
        <dbReference type="ChEBI" id="CHEBI:597326"/>
    </cofactor>
</comment>
<evidence type="ECO:0000256" key="6">
    <source>
        <dbReference type="ARBA" id="ARBA00023014"/>
    </source>
</evidence>
<dbReference type="PROSITE" id="PS00595">
    <property type="entry name" value="AA_TRANSFER_CLASS_5"/>
    <property type="match status" value="1"/>
</dbReference>